<sequence>MNSTSPYFALLRYCLGKKENMSRVITGMDWQELYSFASKQALLGLCFDGIERLGKEYPEELKQNPIGRELLMTWMGKAQQIRRQNMKVNAVAGSSSLC</sequence>
<name>A0AA92UKH9_9BACT</name>
<dbReference type="Proteomes" id="UP000285604">
    <property type="component" value="Unassembled WGS sequence"/>
</dbReference>
<proteinExistence type="predicted"/>
<dbReference type="AlphaFoldDB" id="A0AA92UKH9"/>
<organism evidence="1 2">
    <name type="scientific">Segatella copri</name>
    <dbReference type="NCBI Taxonomy" id="165179"/>
    <lineage>
        <taxon>Bacteria</taxon>
        <taxon>Pseudomonadati</taxon>
        <taxon>Bacteroidota</taxon>
        <taxon>Bacteroidia</taxon>
        <taxon>Bacteroidales</taxon>
        <taxon>Prevotellaceae</taxon>
        <taxon>Segatella</taxon>
    </lineage>
</organism>
<accession>A0AA92UKH9</accession>
<comment type="caution">
    <text evidence="1">The sequence shown here is derived from an EMBL/GenBank/DDBJ whole genome shotgun (WGS) entry which is preliminary data.</text>
</comment>
<reference evidence="1 2" key="1">
    <citation type="submission" date="2018-08" db="EMBL/GenBank/DDBJ databases">
        <title>A genome reference for cultivated species of the human gut microbiota.</title>
        <authorList>
            <person name="Zou Y."/>
            <person name="Xue W."/>
            <person name="Luo G."/>
        </authorList>
    </citation>
    <scope>NUCLEOTIDE SEQUENCE [LARGE SCALE GENOMIC DNA]</scope>
    <source>
        <strain evidence="1 2">OF03-3</strain>
    </source>
</reference>
<evidence type="ECO:0000313" key="2">
    <source>
        <dbReference type="Proteomes" id="UP000285604"/>
    </source>
</evidence>
<protein>
    <submittedName>
        <fullName evidence="1">Uncharacterized protein</fullName>
    </submittedName>
</protein>
<evidence type="ECO:0000313" key="1">
    <source>
        <dbReference type="EMBL" id="RGX92166.1"/>
    </source>
</evidence>
<dbReference type="EMBL" id="QSCI01000061">
    <property type="protein sequence ID" value="RGX92166.1"/>
    <property type="molecule type" value="Genomic_DNA"/>
</dbReference>
<gene>
    <name evidence="1" type="ORF">DXA63_11720</name>
</gene>